<dbReference type="VEuPathDB" id="FungiDB:ASPWEDRAFT_585559"/>
<keyword evidence="3" id="KW-1185">Reference proteome</keyword>
<dbReference type="EMBL" id="KV878213">
    <property type="protein sequence ID" value="OJJ34543.1"/>
    <property type="molecule type" value="Genomic_DNA"/>
</dbReference>
<keyword evidence="1" id="KW-1133">Transmembrane helix</keyword>
<dbReference type="AlphaFoldDB" id="A0A1L9RI50"/>
<name>A0A1L9RI50_ASPWE</name>
<protein>
    <submittedName>
        <fullName evidence="2">Uncharacterized protein</fullName>
    </submittedName>
</protein>
<gene>
    <name evidence="2" type="ORF">ASPWEDRAFT_585559</name>
</gene>
<dbReference type="Proteomes" id="UP000184383">
    <property type="component" value="Unassembled WGS sequence"/>
</dbReference>
<dbReference type="STRING" id="1073089.A0A1L9RI50"/>
<reference evidence="3" key="1">
    <citation type="journal article" date="2017" name="Genome Biol.">
        <title>Comparative genomics reveals high biological diversity and specific adaptations in the industrially and medically important fungal genus Aspergillus.</title>
        <authorList>
            <person name="de Vries R.P."/>
            <person name="Riley R."/>
            <person name="Wiebenga A."/>
            <person name="Aguilar-Osorio G."/>
            <person name="Amillis S."/>
            <person name="Uchima C.A."/>
            <person name="Anderluh G."/>
            <person name="Asadollahi M."/>
            <person name="Askin M."/>
            <person name="Barry K."/>
            <person name="Battaglia E."/>
            <person name="Bayram O."/>
            <person name="Benocci T."/>
            <person name="Braus-Stromeyer S.A."/>
            <person name="Caldana C."/>
            <person name="Canovas D."/>
            <person name="Cerqueira G.C."/>
            <person name="Chen F."/>
            <person name="Chen W."/>
            <person name="Choi C."/>
            <person name="Clum A."/>
            <person name="Dos Santos R.A."/>
            <person name="Damasio A.R."/>
            <person name="Diallinas G."/>
            <person name="Emri T."/>
            <person name="Fekete E."/>
            <person name="Flipphi M."/>
            <person name="Freyberg S."/>
            <person name="Gallo A."/>
            <person name="Gournas C."/>
            <person name="Habgood R."/>
            <person name="Hainaut M."/>
            <person name="Harispe M.L."/>
            <person name="Henrissat B."/>
            <person name="Hilden K.S."/>
            <person name="Hope R."/>
            <person name="Hossain A."/>
            <person name="Karabika E."/>
            <person name="Karaffa L."/>
            <person name="Karanyi Z."/>
            <person name="Krasevec N."/>
            <person name="Kuo A."/>
            <person name="Kusch H."/>
            <person name="LaButti K."/>
            <person name="Lagendijk E.L."/>
            <person name="Lapidus A."/>
            <person name="Levasseur A."/>
            <person name="Lindquist E."/>
            <person name="Lipzen A."/>
            <person name="Logrieco A.F."/>
            <person name="MacCabe A."/>
            <person name="Maekelae M.R."/>
            <person name="Malavazi I."/>
            <person name="Melin P."/>
            <person name="Meyer V."/>
            <person name="Mielnichuk N."/>
            <person name="Miskei M."/>
            <person name="Molnar A.P."/>
            <person name="Mule G."/>
            <person name="Ngan C.Y."/>
            <person name="Orejas M."/>
            <person name="Orosz E."/>
            <person name="Ouedraogo J.P."/>
            <person name="Overkamp K.M."/>
            <person name="Park H.-S."/>
            <person name="Perrone G."/>
            <person name="Piumi F."/>
            <person name="Punt P.J."/>
            <person name="Ram A.F."/>
            <person name="Ramon A."/>
            <person name="Rauscher S."/>
            <person name="Record E."/>
            <person name="Riano-Pachon D.M."/>
            <person name="Robert V."/>
            <person name="Roehrig J."/>
            <person name="Ruller R."/>
            <person name="Salamov A."/>
            <person name="Salih N.S."/>
            <person name="Samson R.A."/>
            <person name="Sandor E."/>
            <person name="Sanguinetti M."/>
            <person name="Schuetze T."/>
            <person name="Sepcic K."/>
            <person name="Shelest E."/>
            <person name="Sherlock G."/>
            <person name="Sophianopoulou V."/>
            <person name="Squina F.M."/>
            <person name="Sun H."/>
            <person name="Susca A."/>
            <person name="Todd R.B."/>
            <person name="Tsang A."/>
            <person name="Unkles S.E."/>
            <person name="van de Wiele N."/>
            <person name="van Rossen-Uffink D."/>
            <person name="Oliveira J.V."/>
            <person name="Vesth T.C."/>
            <person name="Visser J."/>
            <person name="Yu J.-H."/>
            <person name="Zhou M."/>
            <person name="Andersen M.R."/>
            <person name="Archer D.B."/>
            <person name="Baker S.E."/>
            <person name="Benoit I."/>
            <person name="Brakhage A.A."/>
            <person name="Braus G.H."/>
            <person name="Fischer R."/>
            <person name="Frisvad J.C."/>
            <person name="Goldman G.H."/>
            <person name="Houbraken J."/>
            <person name="Oakley B."/>
            <person name="Pocsi I."/>
            <person name="Scazzocchio C."/>
            <person name="Seiboth B."/>
            <person name="vanKuyk P.A."/>
            <person name="Wortman J."/>
            <person name="Dyer P.S."/>
            <person name="Grigoriev I.V."/>
        </authorList>
    </citation>
    <scope>NUCLEOTIDE SEQUENCE [LARGE SCALE GENOMIC DNA]</scope>
    <source>
        <strain evidence="3">DTO 134E9</strain>
    </source>
</reference>
<feature type="transmembrane region" description="Helical" evidence="1">
    <location>
        <begin position="50"/>
        <end position="77"/>
    </location>
</feature>
<accession>A0A1L9RI50</accession>
<dbReference type="OrthoDB" id="6612291at2759"/>
<sequence length="81" mass="9213">MSLSEKPALVQAVPVAADEAEKSLQFTEDEHSLGFWEAARLYWPALAWGLFINLATILKGIVCLFFLILFFFFSFFINGTY</sequence>
<proteinExistence type="predicted"/>
<keyword evidence="1" id="KW-0812">Transmembrane</keyword>
<organism evidence="2 3">
    <name type="scientific">Aspergillus wentii DTO 134E9</name>
    <dbReference type="NCBI Taxonomy" id="1073089"/>
    <lineage>
        <taxon>Eukaryota</taxon>
        <taxon>Fungi</taxon>
        <taxon>Dikarya</taxon>
        <taxon>Ascomycota</taxon>
        <taxon>Pezizomycotina</taxon>
        <taxon>Eurotiomycetes</taxon>
        <taxon>Eurotiomycetidae</taxon>
        <taxon>Eurotiales</taxon>
        <taxon>Aspergillaceae</taxon>
        <taxon>Aspergillus</taxon>
        <taxon>Aspergillus subgen. Cremei</taxon>
    </lineage>
</organism>
<dbReference type="RefSeq" id="XP_040688219.1">
    <property type="nucleotide sequence ID" value="XM_040838389.1"/>
</dbReference>
<dbReference type="GeneID" id="63754237"/>
<evidence type="ECO:0000313" key="2">
    <source>
        <dbReference type="EMBL" id="OJJ34543.1"/>
    </source>
</evidence>
<evidence type="ECO:0000256" key="1">
    <source>
        <dbReference type="SAM" id="Phobius"/>
    </source>
</evidence>
<keyword evidence="1" id="KW-0472">Membrane</keyword>
<evidence type="ECO:0000313" key="3">
    <source>
        <dbReference type="Proteomes" id="UP000184383"/>
    </source>
</evidence>